<keyword evidence="10" id="KW-1185">Reference proteome</keyword>
<evidence type="ECO:0000256" key="5">
    <source>
        <dbReference type="ARBA" id="ARBA00023136"/>
    </source>
</evidence>
<feature type="transmembrane region" description="Helical" evidence="7">
    <location>
        <begin position="301"/>
        <end position="320"/>
    </location>
</feature>
<reference evidence="9 10" key="1">
    <citation type="journal article" date="2019" name="Int. J. Syst. Evol. Microbiol.">
        <title>The Global Catalogue of Microorganisms (GCM) 10K type strain sequencing project: providing services to taxonomists for standard genome sequencing and annotation.</title>
        <authorList>
            <consortium name="The Broad Institute Genomics Platform"/>
            <consortium name="The Broad Institute Genome Sequencing Center for Infectious Disease"/>
            <person name="Wu L."/>
            <person name="Ma J."/>
        </authorList>
    </citation>
    <scope>NUCLEOTIDE SEQUENCE [LARGE SCALE GENOMIC DNA]</scope>
    <source>
        <strain evidence="9 10">JCM 14326</strain>
    </source>
</reference>
<comment type="caution">
    <text evidence="9">The sequence shown here is derived from an EMBL/GenBank/DDBJ whole genome shotgun (WGS) entry which is preliminary data.</text>
</comment>
<comment type="subcellular location">
    <subcellularLocation>
        <location evidence="1">Cell membrane</location>
        <topology evidence="1">Single-pass membrane protein</topology>
    </subcellularLocation>
</comment>
<evidence type="ECO:0000256" key="1">
    <source>
        <dbReference type="ARBA" id="ARBA00004162"/>
    </source>
</evidence>
<evidence type="ECO:0000256" key="3">
    <source>
        <dbReference type="ARBA" id="ARBA00022692"/>
    </source>
</evidence>
<dbReference type="InterPro" id="IPR007168">
    <property type="entry name" value="Phageshock_PspC_N"/>
</dbReference>
<feature type="region of interest" description="Disordered" evidence="6">
    <location>
        <begin position="272"/>
        <end position="301"/>
    </location>
</feature>
<evidence type="ECO:0000259" key="8">
    <source>
        <dbReference type="Pfam" id="PF04024"/>
    </source>
</evidence>
<dbReference type="PANTHER" id="PTHR33885:SF3">
    <property type="entry name" value="PHAGE SHOCK PROTEIN C"/>
    <property type="match status" value="1"/>
</dbReference>
<proteinExistence type="predicted"/>
<feature type="region of interest" description="Disordered" evidence="6">
    <location>
        <begin position="1"/>
        <end position="73"/>
    </location>
</feature>
<dbReference type="EMBL" id="BAAANL010000001">
    <property type="protein sequence ID" value="GAA1851060.1"/>
    <property type="molecule type" value="Genomic_DNA"/>
</dbReference>
<name>A0ABN2N4Q8_9MICO</name>
<evidence type="ECO:0000256" key="6">
    <source>
        <dbReference type="SAM" id="MobiDB-lite"/>
    </source>
</evidence>
<sequence length="547" mass="56475">MTTDPTPGESQPPTPRPSAPPDAGPQPPSSRDDATARQAPPEHTQPALPRYTGQNPPDYPPPGEQGPRRPAGSGFFDSIRRTGLYRADKRWVGGVAGGFADRIGWDPLLVRGLLVLSLFIGGIGLVAYAIAWALVPEQSDGRIHLEEAIRGSFDVAVLGAAVVLLIGFAWGGPWQWGFYGDSEWVAAIFWLAVIGGVVWLLVKAATKRPSLEGEPHALPYPPAPGQPPRTPHAAQPYPATTAPAAQPRPTATGAAYHGPHYPVPPPLPLPAAPGLPGVPGGQAPYPGAPHPGPRPPRPPKGGGGGIVLGLILLAGAGLLFHRFVLGGDLWFLPSGDGQIFGTWIGISLAVIGVAIVVAGLRGRSSGGLGALAILGLIVAVPAGLVYASDSYIDETVSIGGDVVDSIGDSLDPRVDGYGPGLPITEGTTSPDTITQAERGYAVQWGDPTIDLTDLELPGGPSPDPVEIPVAVGAGTARIVVPADAAVTVDGTISAGVLQWNVDGEHQSYSGFDGRPFELSSDEADDDDAQLHLVIDVSAGEAIIEEER</sequence>
<dbReference type="RefSeq" id="WP_344099040.1">
    <property type="nucleotide sequence ID" value="NZ_BAAANL010000001.1"/>
</dbReference>
<feature type="transmembrane region" description="Helical" evidence="7">
    <location>
        <begin position="367"/>
        <end position="387"/>
    </location>
</feature>
<evidence type="ECO:0000256" key="2">
    <source>
        <dbReference type="ARBA" id="ARBA00022475"/>
    </source>
</evidence>
<feature type="domain" description="Phage shock protein PspC N-terminal" evidence="8">
    <location>
        <begin position="83"/>
        <end position="137"/>
    </location>
</feature>
<gene>
    <name evidence="9" type="ORF">GCM10009751_04360</name>
</gene>
<evidence type="ECO:0000313" key="10">
    <source>
        <dbReference type="Proteomes" id="UP001501094"/>
    </source>
</evidence>
<dbReference type="Proteomes" id="UP001501094">
    <property type="component" value="Unassembled WGS sequence"/>
</dbReference>
<feature type="compositionally biased region" description="Pro residues" evidence="6">
    <location>
        <begin position="286"/>
        <end position="299"/>
    </location>
</feature>
<keyword evidence="2" id="KW-1003">Cell membrane</keyword>
<dbReference type="InterPro" id="IPR052027">
    <property type="entry name" value="PspC"/>
</dbReference>
<feature type="region of interest" description="Disordered" evidence="6">
    <location>
        <begin position="212"/>
        <end position="257"/>
    </location>
</feature>
<feature type="compositionally biased region" description="Pro residues" evidence="6">
    <location>
        <begin position="218"/>
        <end position="230"/>
    </location>
</feature>
<protein>
    <recommendedName>
        <fullName evidence="8">Phage shock protein PspC N-terminal domain-containing protein</fullName>
    </recommendedName>
</protein>
<keyword evidence="3 7" id="KW-0812">Transmembrane</keyword>
<feature type="transmembrane region" description="Helical" evidence="7">
    <location>
        <begin position="340"/>
        <end position="360"/>
    </location>
</feature>
<dbReference type="Pfam" id="PF04024">
    <property type="entry name" value="PspC"/>
    <property type="match status" value="1"/>
</dbReference>
<keyword evidence="4 7" id="KW-1133">Transmembrane helix</keyword>
<evidence type="ECO:0000256" key="7">
    <source>
        <dbReference type="SAM" id="Phobius"/>
    </source>
</evidence>
<evidence type="ECO:0000313" key="9">
    <source>
        <dbReference type="EMBL" id="GAA1851060.1"/>
    </source>
</evidence>
<feature type="transmembrane region" description="Helical" evidence="7">
    <location>
        <begin position="113"/>
        <end position="135"/>
    </location>
</feature>
<feature type="transmembrane region" description="Helical" evidence="7">
    <location>
        <begin position="184"/>
        <end position="202"/>
    </location>
</feature>
<organism evidence="9 10">
    <name type="scientific">Myceligenerans crystallogenes</name>
    <dbReference type="NCBI Taxonomy" id="316335"/>
    <lineage>
        <taxon>Bacteria</taxon>
        <taxon>Bacillati</taxon>
        <taxon>Actinomycetota</taxon>
        <taxon>Actinomycetes</taxon>
        <taxon>Micrococcales</taxon>
        <taxon>Promicromonosporaceae</taxon>
        <taxon>Myceligenerans</taxon>
    </lineage>
</organism>
<feature type="transmembrane region" description="Helical" evidence="7">
    <location>
        <begin position="155"/>
        <end position="172"/>
    </location>
</feature>
<evidence type="ECO:0000256" key="4">
    <source>
        <dbReference type="ARBA" id="ARBA00022989"/>
    </source>
</evidence>
<accession>A0ABN2N4Q8</accession>
<dbReference type="PANTHER" id="PTHR33885">
    <property type="entry name" value="PHAGE SHOCK PROTEIN C"/>
    <property type="match status" value="1"/>
</dbReference>
<keyword evidence="5 7" id="KW-0472">Membrane</keyword>
<feature type="compositionally biased region" description="Pro residues" evidence="6">
    <location>
        <begin position="10"/>
        <end position="28"/>
    </location>
</feature>
<feature type="compositionally biased region" description="Low complexity" evidence="6">
    <location>
        <begin position="231"/>
        <end position="257"/>
    </location>
</feature>